<proteinExistence type="predicted"/>
<evidence type="ECO:0000313" key="1">
    <source>
        <dbReference type="EMBL" id="GAG02579.1"/>
    </source>
</evidence>
<dbReference type="AlphaFoldDB" id="X0U9S1"/>
<organism evidence="1">
    <name type="scientific">marine sediment metagenome</name>
    <dbReference type="NCBI Taxonomy" id="412755"/>
    <lineage>
        <taxon>unclassified sequences</taxon>
        <taxon>metagenomes</taxon>
        <taxon>ecological metagenomes</taxon>
    </lineage>
</organism>
<comment type="caution">
    <text evidence="1">The sequence shown here is derived from an EMBL/GenBank/DDBJ whole genome shotgun (WGS) entry which is preliminary data.</text>
</comment>
<dbReference type="EMBL" id="BARS01029268">
    <property type="protein sequence ID" value="GAG02579.1"/>
    <property type="molecule type" value="Genomic_DNA"/>
</dbReference>
<sequence length="53" mass="5735">IVDMIVTEMAVMEVGKTGLRLKEIAPGVTVDDLRKMTGAPFEAPPRVPRIEVG</sequence>
<name>X0U9S1_9ZZZZ</name>
<dbReference type="SUPFAM" id="SSF100950">
    <property type="entry name" value="NagB/RpiA/CoA transferase-like"/>
    <property type="match status" value="1"/>
</dbReference>
<evidence type="ECO:0008006" key="2">
    <source>
        <dbReference type="Google" id="ProtNLM"/>
    </source>
</evidence>
<gene>
    <name evidence="1" type="ORF">S01H1_45767</name>
</gene>
<reference evidence="1" key="1">
    <citation type="journal article" date="2014" name="Front. Microbiol.">
        <title>High frequency of phylogenetically diverse reductive dehalogenase-homologous genes in deep subseafloor sedimentary metagenomes.</title>
        <authorList>
            <person name="Kawai M."/>
            <person name="Futagami T."/>
            <person name="Toyoda A."/>
            <person name="Takaki Y."/>
            <person name="Nishi S."/>
            <person name="Hori S."/>
            <person name="Arai W."/>
            <person name="Tsubouchi T."/>
            <person name="Morono Y."/>
            <person name="Uchiyama I."/>
            <person name="Ito T."/>
            <person name="Fujiyama A."/>
            <person name="Inagaki F."/>
            <person name="Takami H."/>
        </authorList>
    </citation>
    <scope>NUCLEOTIDE SEQUENCE</scope>
    <source>
        <strain evidence="1">Expedition CK06-06</strain>
    </source>
</reference>
<feature type="non-terminal residue" evidence="1">
    <location>
        <position position="1"/>
    </location>
</feature>
<dbReference type="Gene3D" id="3.40.1080.10">
    <property type="entry name" value="Glutaconate Coenzyme A-transferase"/>
    <property type="match status" value="1"/>
</dbReference>
<accession>X0U9S1</accession>
<protein>
    <recommendedName>
        <fullName evidence="2">Succinyl-CoA--3-ketoacid-CoA transferase</fullName>
    </recommendedName>
</protein>
<dbReference type="InterPro" id="IPR037171">
    <property type="entry name" value="NagB/RpiA_transferase-like"/>
</dbReference>